<protein>
    <recommendedName>
        <fullName evidence="1">DUF7033 domain-containing protein</fullName>
    </recommendedName>
</protein>
<dbReference type="CDD" id="cd10931">
    <property type="entry name" value="CE4_u7"/>
    <property type="match status" value="1"/>
</dbReference>
<dbReference type="STRING" id="1790137.AXE80_00110"/>
<accession>A0A1B1Y218</accession>
<name>A0A1B1Y218_9FLAO</name>
<evidence type="ECO:0000313" key="3">
    <source>
        <dbReference type="Proteomes" id="UP000092967"/>
    </source>
</evidence>
<dbReference type="Proteomes" id="UP000092967">
    <property type="component" value="Chromosome"/>
</dbReference>
<organism evidence="2 3">
    <name type="scientific">Wenyingzhuangia fucanilytica</name>
    <dbReference type="NCBI Taxonomy" id="1790137"/>
    <lineage>
        <taxon>Bacteria</taxon>
        <taxon>Pseudomonadati</taxon>
        <taxon>Bacteroidota</taxon>
        <taxon>Flavobacteriia</taxon>
        <taxon>Flavobacteriales</taxon>
        <taxon>Flavobacteriaceae</taxon>
        <taxon>Wenyingzhuangia</taxon>
    </lineage>
</organism>
<dbReference type="KEGG" id="wfu:AXE80_00110"/>
<feature type="domain" description="DUF7033" evidence="1">
    <location>
        <begin position="30"/>
        <end position="117"/>
    </location>
</feature>
<dbReference type="AlphaFoldDB" id="A0A1B1Y218"/>
<dbReference type="Gene3D" id="3.20.20.370">
    <property type="entry name" value="Glycoside hydrolase/deacetylase"/>
    <property type="match status" value="1"/>
</dbReference>
<sequence>MFEKEIKEQEIQVDWIDEIPFFFKTNGDLSHDIFAATFYMVSRYEEYLSFKPDIHERFPAENSLAFKNDFLKKPVVNLWVIVLQNKLTKLFPKIVFPVKNTNFINTLDIDVAYSYKSKGLVRFWGGFAKAIFSRNKEEIKQRKTFLMSQKDPFDAYDFISDCSKNIKTHYFFLLGNRGAYDTNIHHAKKGLKKLILRLAREHEVGIHPSYQSNKNSDLLPVEIKRLEKVLEKKVTISRQHFLKMSFPSTYESLINQGITNDYTLGFASQVGFRAGICNVYPFYNLHREQQRPLWLVPFQVMDGTLNQYLELEPEQAIKEVKDLIVEVKKVNGLFVSLWHNSSLSETGIWKNWQKVYKEVVGLMKNSEL</sequence>
<dbReference type="Pfam" id="PF23019">
    <property type="entry name" value="DUF7033"/>
    <property type="match status" value="1"/>
</dbReference>
<dbReference type="InterPro" id="IPR054297">
    <property type="entry name" value="DUF7033"/>
</dbReference>
<proteinExistence type="predicted"/>
<keyword evidence="3" id="KW-1185">Reference proteome</keyword>
<dbReference type="EMBL" id="CP014224">
    <property type="protein sequence ID" value="ANW94790.1"/>
    <property type="molecule type" value="Genomic_DNA"/>
</dbReference>
<gene>
    <name evidence="2" type="ORF">AXE80_00110</name>
</gene>
<reference evidence="2 3" key="1">
    <citation type="submission" date="2016-02" db="EMBL/GenBank/DDBJ databases">
        <authorList>
            <person name="Wen L."/>
            <person name="He K."/>
            <person name="Yang H."/>
        </authorList>
    </citation>
    <scope>NUCLEOTIDE SEQUENCE [LARGE SCALE GENOMIC DNA]</scope>
    <source>
        <strain evidence="2 3">CZ1127</strain>
    </source>
</reference>
<evidence type="ECO:0000313" key="2">
    <source>
        <dbReference type="EMBL" id="ANW94790.1"/>
    </source>
</evidence>
<evidence type="ECO:0000259" key="1">
    <source>
        <dbReference type="Pfam" id="PF23019"/>
    </source>
</evidence>